<evidence type="ECO:0000256" key="3">
    <source>
        <dbReference type="ARBA" id="ARBA00022692"/>
    </source>
</evidence>
<accession>A0A3M7RI82</accession>
<evidence type="ECO:0000256" key="5">
    <source>
        <dbReference type="ARBA" id="ARBA00023136"/>
    </source>
</evidence>
<proteinExistence type="inferred from homology"/>
<comment type="similarity">
    <text evidence="2">Belongs to the Orai family.</text>
</comment>
<evidence type="ECO:0000256" key="4">
    <source>
        <dbReference type="ARBA" id="ARBA00022989"/>
    </source>
</evidence>
<evidence type="ECO:0000313" key="7">
    <source>
        <dbReference type="EMBL" id="RNA23110.1"/>
    </source>
</evidence>
<dbReference type="AlphaFoldDB" id="A0A3M7RI82"/>
<dbReference type="OrthoDB" id="61124at2759"/>
<sequence length="253" mass="28233">MVTMIELDIDFEEFFEPENEGGSASSNTSIISDSSKGPISQTVLILYALVTCLLIGVNMIALLISTCILPQLDALSYEDLEIEPLSKILSNQETKSELPRNFFIKKIDTFDTAHFDFPYQKFHKFVETSWICSTVVGTFLFILNVGFIAYIKLNLISKAAAYVGGAKGRKENSQEEVIIEEKLIEESKARLEKANNVVISGVPVQISNDENSMDIQLVSEILSETGIVNPAVKVKRVFRLKKSKKQQEIGNNK</sequence>
<dbReference type="PANTHER" id="PTHR31501">
    <property type="entry name" value="CALCIUM RELEASE-ACTIVATED CALCIUM CHANNEL PROTEIN 1"/>
    <property type="match status" value="1"/>
</dbReference>
<keyword evidence="8" id="KW-1185">Reference proteome</keyword>
<dbReference type="GO" id="GO:0015279">
    <property type="term" value="F:store-operated calcium channel activity"/>
    <property type="evidence" value="ECO:0007669"/>
    <property type="project" value="TreeGrafter"/>
</dbReference>
<dbReference type="Proteomes" id="UP000276133">
    <property type="component" value="Unassembled WGS sequence"/>
</dbReference>
<gene>
    <name evidence="7" type="ORF">BpHYR1_005272</name>
</gene>
<organism evidence="7 8">
    <name type="scientific">Brachionus plicatilis</name>
    <name type="common">Marine rotifer</name>
    <name type="synonym">Brachionus muelleri</name>
    <dbReference type="NCBI Taxonomy" id="10195"/>
    <lineage>
        <taxon>Eukaryota</taxon>
        <taxon>Metazoa</taxon>
        <taxon>Spiralia</taxon>
        <taxon>Gnathifera</taxon>
        <taxon>Rotifera</taxon>
        <taxon>Eurotatoria</taxon>
        <taxon>Monogononta</taxon>
        <taxon>Pseudotrocha</taxon>
        <taxon>Ploima</taxon>
        <taxon>Brachionidae</taxon>
        <taxon>Brachionus</taxon>
    </lineage>
</organism>
<dbReference type="Gene3D" id="1.20.140.140">
    <property type="entry name" value="Calcium release-activated calcium channel protein Orai"/>
    <property type="match status" value="1"/>
</dbReference>
<evidence type="ECO:0000256" key="2">
    <source>
        <dbReference type="ARBA" id="ARBA00008062"/>
    </source>
</evidence>
<dbReference type="InterPro" id="IPR038350">
    <property type="entry name" value="Orai_sf"/>
</dbReference>
<evidence type="ECO:0000256" key="6">
    <source>
        <dbReference type="SAM" id="Phobius"/>
    </source>
</evidence>
<evidence type="ECO:0000313" key="8">
    <source>
        <dbReference type="Proteomes" id="UP000276133"/>
    </source>
</evidence>
<feature type="transmembrane region" description="Helical" evidence="6">
    <location>
        <begin position="128"/>
        <end position="151"/>
    </location>
</feature>
<name>A0A3M7RI82_BRAPC</name>
<dbReference type="Pfam" id="PF07856">
    <property type="entry name" value="Orai-1"/>
    <property type="match status" value="1"/>
</dbReference>
<keyword evidence="4 6" id="KW-1133">Transmembrane helix</keyword>
<keyword evidence="5 6" id="KW-0472">Membrane</keyword>
<dbReference type="GO" id="GO:0002115">
    <property type="term" value="P:store-operated calcium entry"/>
    <property type="evidence" value="ECO:0007669"/>
    <property type="project" value="TreeGrafter"/>
</dbReference>
<comment type="caution">
    <text evidence="7">The sequence shown here is derived from an EMBL/GenBank/DDBJ whole genome shotgun (WGS) entry which is preliminary data.</text>
</comment>
<dbReference type="EMBL" id="REGN01003351">
    <property type="protein sequence ID" value="RNA23110.1"/>
    <property type="molecule type" value="Genomic_DNA"/>
</dbReference>
<reference evidence="7 8" key="1">
    <citation type="journal article" date="2018" name="Sci. Rep.">
        <title>Genomic signatures of local adaptation to the degree of environmental predictability in rotifers.</title>
        <authorList>
            <person name="Franch-Gras L."/>
            <person name="Hahn C."/>
            <person name="Garcia-Roger E.M."/>
            <person name="Carmona M.J."/>
            <person name="Serra M."/>
            <person name="Gomez A."/>
        </authorList>
    </citation>
    <scope>NUCLEOTIDE SEQUENCE [LARGE SCALE GENOMIC DNA]</scope>
    <source>
        <strain evidence="7">HYR1</strain>
    </source>
</reference>
<feature type="transmembrane region" description="Helical" evidence="6">
    <location>
        <begin position="44"/>
        <end position="72"/>
    </location>
</feature>
<keyword evidence="3 6" id="KW-0812">Transmembrane</keyword>
<dbReference type="InterPro" id="IPR012446">
    <property type="entry name" value="CRAC_channel"/>
</dbReference>
<dbReference type="PANTHER" id="PTHR31501:SF7">
    <property type="entry name" value="CALCIUM RELEASE-ACTIVATED CALCIUM CHANNEL PROTEIN 1"/>
    <property type="match status" value="1"/>
</dbReference>
<dbReference type="GO" id="GO:0016020">
    <property type="term" value="C:membrane"/>
    <property type="evidence" value="ECO:0007669"/>
    <property type="project" value="UniProtKB-SubCell"/>
</dbReference>
<comment type="subcellular location">
    <subcellularLocation>
        <location evidence="1">Membrane</location>
        <topology evidence="1">Multi-pass membrane protein</topology>
    </subcellularLocation>
</comment>
<protein>
    <submittedName>
        <fullName evidence="7">Calcium release-activated calcium channel 1</fullName>
    </submittedName>
</protein>
<evidence type="ECO:0000256" key="1">
    <source>
        <dbReference type="ARBA" id="ARBA00004141"/>
    </source>
</evidence>